<proteinExistence type="predicted"/>
<dbReference type="Proteomes" id="UP000242188">
    <property type="component" value="Unassembled WGS sequence"/>
</dbReference>
<evidence type="ECO:0000313" key="2">
    <source>
        <dbReference type="Proteomes" id="UP000242188"/>
    </source>
</evidence>
<organism evidence="1 2">
    <name type="scientific">Mizuhopecten yessoensis</name>
    <name type="common">Japanese scallop</name>
    <name type="synonym">Patinopecten yessoensis</name>
    <dbReference type="NCBI Taxonomy" id="6573"/>
    <lineage>
        <taxon>Eukaryota</taxon>
        <taxon>Metazoa</taxon>
        <taxon>Spiralia</taxon>
        <taxon>Lophotrochozoa</taxon>
        <taxon>Mollusca</taxon>
        <taxon>Bivalvia</taxon>
        <taxon>Autobranchia</taxon>
        <taxon>Pteriomorphia</taxon>
        <taxon>Pectinida</taxon>
        <taxon>Pectinoidea</taxon>
        <taxon>Pectinidae</taxon>
        <taxon>Mizuhopecten</taxon>
    </lineage>
</organism>
<dbReference type="EMBL" id="NEDP02005376">
    <property type="protein sequence ID" value="OWF41650.1"/>
    <property type="molecule type" value="Genomic_DNA"/>
</dbReference>
<evidence type="ECO:0000313" key="1">
    <source>
        <dbReference type="EMBL" id="OWF41650.1"/>
    </source>
</evidence>
<sequence length="184" mass="21074">MSDIQKTHYSFGTDDWRAVSTYFQDFGSSQISFYKPPPLRPPSPAQVLPTPNRSDEKAKWLCSSKRDFLNYIGDVNRDTYLETLKEYNQVKEFSTVSRPGVWNANEKLPPLSRSTLDYRPPSIATGSASATPTLLAKIKSKNRRNRAYSESTLRTEAMHAFQWPTRKRMRPVPLVCRTKLPAVK</sequence>
<accession>A0A210PYT1</accession>
<reference evidence="1 2" key="1">
    <citation type="journal article" date="2017" name="Nat. Ecol. Evol.">
        <title>Scallop genome provides insights into evolution of bilaterian karyotype and development.</title>
        <authorList>
            <person name="Wang S."/>
            <person name="Zhang J."/>
            <person name="Jiao W."/>
            <person name="Li J."/>
            <person name="Xun X."/>
            <person name="Sun Y."/>
            <person name="Guo X."/>
            <person name="Huan P."/>
            <person name="Dong B."/>
            <person name="Zhang L."/>
            <person name="Hu X."/>
            <person name="Sun X."/>
            <person name="Wang J."/>
            <person name="Zhao C."/>
            <person name="Wang Y."/>
            <person name="Wang D."/>
            <person name="Huang X."/>
            <person name="Wang R."/>
            <person name="Lv J."/>
            <person name="Li Y."/>
            <person name="Zhang Z."/>
            <person name="Liu B."/>
            <person name="Lu W."/>
            <person name="Hui Y."/>
            <person name="Liang J."/>
            <person name="Zhou Z."/>
            <person name="Hou R."/>
            <person name="Li X."/>
            <person name="Liu Y."/>
            <person name="Li H."/>
            <person name="Ning X."/>
            <person name="Lin Y."/>
            <person name="Zhao L."/>
            <person name="Xing Q."/>
            <person name="Dou J."/>
            <person name="Li Y."/>
            <person name="Mao J."/>
            <person name="Guo H."/>
            <person name="Dou H."/>
            <person name="Li T."/>
            <person name="Mu C."/>
            <person name="Jiang W."/>
            <person name="Fu Q."/>
            <person name="Fu X."/>
            <person name="Miao Y."/>
            <person name="Liu J."/>
            <person name="Yu Q."/>
            <person name="Li R."/>
            <person name="Liao H."/>
            <person name="Li X."/>
            <person name="Kong Y."/>
            <person name="Jiang Z."/>
            <person name="Chourrout D."/>
            <person name="Li R."/>
            <person name="Bao Z."/>
        </authorList>
    </citation>
    <scope>NUCLEOTIDE SEQUENCE [LARGE SCALE GENOMIC DNA]</scope>
    <source>
        <strain evidence="1 2">PY_sf001</strain>
    </source>
</reference>
<protein>
    <submittedName>
        <fullName evidence="1">Uncharacterized protein</fullName>
    </submittedName>
</protein>
<gene>
    <name evidence="1" type="ORF">KP79_PYT22058</name>
</gene>
<dbReference type="AlphaFoldDB" id="A0A210PYT1"/>
<dbReference type="OrthoDB" id="6052338at2759"/>
<comment type="caution">
    <text evidence="1">The sequence shown here is derived from an EMBL/GenBank/DDBJ whole genome shotgun (WGS) entry which is preliminary data.</text>
</comment>
<name>A0A210PYT1_MIZYE</name>
<keyword evidence="2" id="KW-1185">Reference proteome</keyword>